<dbReference type="EMBL" id="QRVT01000001">
    <property type="protein sequence ID" value="RGS66057.1"/>
    <property type="molecule type" value="Genomic_DNA"/>
</dbReference>
<keyword evidence="4" id="KW-1133">Transmembrane helix</keyword>
<evidence type="ECO:0000259" key="5">
    <source>
        <dbReference type="PROSITE" id="PS50901"/>
    </source>
</evidence>
<accession>A0A076JNC6</accession>
<dbReference type="PANTHER" id="PTHR22683">
    <property type="entry name" value="SPORULATION PROTEIN RELATED"/>
    <property type="match status" value="1"/>
</dbReference>
<dbReference type="InterPro" id="IPR027417">
    <property type="entry name" value="P-loop_NTPase"/>
</dbReference>
<evidence type="ECO:0000313" key="7">
    <source>
        <dbReference type="EMBL" id="KAB5887174.1"/>
    </source>
</evidence>
<name>A0A076JNC6_BIFAD</name>
<evidence type="ECO:0000313" key="12">
    <source>
        <dbReference type="EMBL" id="WNE86007.1"/>
    </source>
</evidence>
<reference evidence="10 15" key="4">
    <citation type="submission" date="2019-12" db="EMBL/GenBank/DDBJ databases">
        <title>Draft Genome Sequence of Bifidobacterium adolescentis ZJ2.</title>
        <authorList>
            <person name="Jin Z."/>
        </authorList>
    </citation>
    <scope>NUCLEOTIDE SEQUENCE [LARGE SCALE GENOMIC DNA]</scope>
    <source>
        <strain evidence="10 15">ZJ2</strain>
    </source>
</reference>
<dbReference type="Proteomes" id="UP000285462">
    <property type="component" value="Unassembled WGS sequence"/>
</dbReference>
<keyword evidence="4" id="KW-0812">Transmembrane</keyword>
<dbReference type="CDD" id="cd01127">
    <property type="entry name" value="TrwB_TraG_TraD_VirD4"/>
    <property type="match status" value="1"/>
</dbReference>
<dbReference type="Pfam" id="PF01580">
    <property type="entry name" value="FtsK_SpoIIIE"/>
    <property type="match status" value="1"/>
</dbReference>
<dbReference type="eggNOG" id="COG1674">
    <property type="taxonomic scope" value="Bacteria"/>
</dbReference>
<reference evidence="12" key="6">
    <citation type="submission" date="2023-09" db="EMBL/GenBank/DDBJ databases">
        <title>Ecological and genomic based identification of the Bifidobacterium adolescentis prototype of the healthy human gut microbiota.</title>
        <authorList>
            <person name="Lugli G.A."/>
            <person name="Argentini C."/>
            <person name="Tarracchini C."/>
            <person name="Fontana F."/>
            <person name="Alessandri G."/>
            <person name="Mancabelli L."/>
            <person name="Milani C."/>
            <person name="Turroni F."/>
            <person name="Ventura M."/>
        </authorList>
    </citation>
    <scope>NUCLEOTIDE SEQUENCE</scope>
    <source>
        <strain evidence="12">703B</strain>
    </source>
</reference>
<gene>
    <name evidence="12" type="ORF">B0703_03600</name>
    <name evidence="11" type="ORF">DWX79_03010</name>
    <name evidence="10" type="ORF">F3K97_03690</name>
    <name evidence="8" type="ORF">GA542_07790</name>
    <name evidence="7" type="ORF">GA629_00905</name>
    <name evidence="6" type="ORF">GA752_03525</name>
    <name evidence="9" type="ORF">NE692_03495</name>
</gene>
<keyword evidence="1 3" id="KW-0547">Nucleotide-binding</keyword>
<dbReference type="Proteomes" id="UP000437631">
    <property type="component" value="Unassembled WGS sequence"/>
</dbReference>
<evidence type="ECO:0000313" key="13">
    <source>
        <dbReference type="Proteomes" id="UP000285462"/>
    </source>
</evidence>
<dbReference type="EMBL" id="WDFR01000003">
    <property type="protein sequence ID" value="KAB6029579.1"/>
    <property type="molecule type" value="Genomic_DNA"/>
</dbReference>
<evidence type="ECO:0000313" key="10">
    <source>
        <dbReference type="EMBL" id="QHB62445.1"/>
    </source>
</evidence>
<evidence type="ECO:0000313" key="15">
    <source>
        <dbReference type="Proteomes" id="UP000464884"/>
    </source>
</evidence>
<evidence type="ECO:0000313" key="14">
    <source>
        <dbReference type="Proteomes" id="UP000437631"/>
    </source>
</evidence>
<proteinExistence type="predicted"/>
<dbReference type="SMART" id="SM00382">
    <property type="entry name" value="AAA"/>
    <property type="match status" value="2"/>
</dbReference>
<dbReference type="Proteomes" id="UP000464884">
    <property type="component" value="Chromosome"/>
</dbReference>
<dbReference type="PROSITE" id="PS50901">
    <property type="entry name" value="FTSK"/>
    <property type="match status" value="1"/>
</dbReference>
<keyword evidence="4" id="KW-0472">Membrane</keyword>
<dbReference type="SUPFAM" id="SSF52540">
    <property type="entry name" value="P-loop containing nucleoside triphosphate hydrolases"/>
    <property type="match status" value="2"/>
</dbReference>
<dbReference type="InterPro" id="IPR050206">
    <property type="entry name" value="FtsK/SpoIIIE/SftA"/>
</dbReference>
<dbReference type="GO" id="GO:0003677">
    <property type="term" value="F:DNA binding"/>
    <property type="evidence" value="ECO:0007669"/>
    <property type="project" value="InterPro"/>
</dbReference>
<dbReference type="RefSeq" id="WP_003809587.1">
    <property type="nucleotide sequence ID" value="NZ_AP028457.1"/>
</dbReference>
<evidence type="ECO:0000256" key="4">
    <source>
        <dbReference type="SAM" id="Phobius"/>
    </source>
</evidence>
<reference evidence="11 13" key="2">
    <citation type="submission" date="2018-08" db="EMBL/GenBank/DDBJ databases">
        <title>A genome reference for cultivated species of the human gut microbiota.</title>
        <authorList>
            <person name="Zou Y."/>
            <person name="Xue W."/>
            <person name="Luo G."/>
        </authorList>
    </citation>
    <scope>NUCLEOTIDE SEQUENCE [LARGE SCALE GENOMIC DNA]</scope>
    <source>
        <strain evidence="11 13">AF21-27</strain>
    </source>
</reference>
<evidence type="ECO:0000256" key="1">
    <source>
        <dbReference type="ARBA" id="ARBA00022741"/>
    </source>
</evidence>
<evidence type="ECO:0000313" key="11">
    <source>
        <dbReference type="EMBL" id="RGS66057.1"/>
    </source>
</evidence>
<dbReference type="InterPro" id="IPR003593">
    <property type="entry name" value="AAA+_ATPase"/>
</dbReference>
<feature type="domain" description="FtsK" evidence="5">
    <location>
        <begin position="137"/>
        <end position="320"/>
    </location>
</feature>
<evidence type="ECO:0000313" key="16">
    <source>
        <dbReference type="Proteomes" id="UP000470200"/>
    </source>
</evidence>
<dbReference type="PANTHER" id="PTHR22683:SF1">
    <property type="entry name" value="TYPE VII SECRETION SYSTEM PROTEIN ESSC"/>
    <property type="match status" value="1"/>
</dbReference>
<reference evidence="9" key="5">
    <citation type="submission" date="2022-06" db="EMBL/GenBank/DDBJ databases">
        <title>Isolation of gut microbiota from human fecal samples.</title>
        <authorList>
            <person name="Pamer E.G."/>
            <person name="Barat B."/>
            <person name="Waligurski E."/>
            <person name="Medina S."/>
            <person name="Paddock L."/>
            <person name="Mostad J."/>
        </authorList>
    </citation>
    <scope>NUCLEOTIDE SEQUENCE</scope>
    <source>
        <strain evidence="9">SL.1.01</strain>
    </source>
</reference>
<dbReference type="EMBL" id="WDLT01000002">
    <property type="protein sequence ID" value="KAB5747657.1"/>
    <property type="molecule type" value="Genomic_DNA"/>
</dbReference>
<dbReference type="EMBL" id="CP047129">
    <property type="protein sequence ID" value="QHB62445.1"/>
    <property type="molecule type" value="Genomic_DNA"/>
</dbReference>
<dbReference type="EMBL" id="WDIP01000001">
    <property type="protein sequence ID" value="KAB5887174.1"/>
    <property type="molecule type" value="Genomic_DNA"/>
</dbReference>
<reference evidence="14 16" key="3">
    <citation type="journal article" date="2019" name="Nat. Med.">
        <title>A library of human gut bacterial isolates paired with longitudinal multiomics data enables mechanistic microbiome research.</title>
        <authorList>
            <person name="Poyet M."/>
            <person name="Groussin M."/>
            <person name="Gibbons S.M."/>
            <person name="Avila-Pacheco J."/>
            <person name="Jiang X."/>
            <person name="Kearney S.M."/>
            <person name="Perrotta A.R."/>
            <person name="Berdy B."/>
            <person name="Zhao S."/>
            <person name="Lieberman T.D."/>
            <person name="Swanson P.K."/>
            <person name="Smith M."/>
            <person name="Roesemann S."/>
            <person name="Alexander J.E."/>
            <person name="Rich S.A."/>
            <person name="Livny J."/>
            <person name="Vlamakis H."/>
            <person name="Clish C."/>
            <person name="Bullock K."/>
            <person name="Deik A."/>
            <person name="Scott J."/>
            <person name="Pierce K.A."/>
            <person name="Xavier R.J."/>
            <person name="Alm E.J."/>
        </authorList>
    </citation>
    <scope>NUCLEOTIDE SEQUENCE [LARGE SCALE GENOMIC DNA]</scope>
    <source>
        <strain evidence="7 16">BIOML-A105</strain>
        <strain evidence="6 14">BIOML-A190</strain>
        <strain evidence="8 17">BIOML-A26</strain>
    </source>
</reference>
<dbReference type="InterPro" id="IPR002543">
    <property type="entry name" value="FtsK_dom"/>
</dbReference>
<evidence type="ECO:0000313" key="8">
    <source>
        <dbReference type="EMBL" id="KAB6029579.1"/>
    </source>
</evidence>
<organism evidence="7 16">
    <name type="scientific">Bifidobacterium adolescentis</name>
    <dbReference type="NCBI Taxonomy" id="1680"/>
    <lineage>
        <taxon>Bacteria</taxon>
        <taxon>Bacillati</taxon>
        <taxon>Actinomycetota</taxon>
        <taxon>Actinomycetes</taxon>
        <taxon>Bifidobacteriales</taxon>
        <taxon>Bifidobacteriaceae</taxon>
        <taxon>Bifidobacterium</taxon>
    </lineage>
</organism>
<sequence length="587" mass="64120">MNKKAPHRISEQHLTVLSWSAPLLAQLIMLIVMCMQRHWLYAAMLAPSLLGSALMLITMIMRVRHEETNSNTITGSDSPVPTHHNGNEIDHAQLFADMPSISFEHLHGLDNDPLIWRTIVRNWLVRSPTNGIGMSEHGIFHIDLASSGPHAMVAGTTGSGKSELLISWCMALAIRHSPQTLHFVFLDFKGGSTFNALERLPHTVGNVCDLDLAHAVRALNAIEQELARREALVSAERVSRFDQLSHPPARLVVVIDEFHALRDRLPDYMQRLNRLASLGRSLGMHLIVCTQNPMGQVHADMKANISLSICLRVTDQMQSNELIGTKDAALIPPAFPGAAYCHDGQRTVPFRCSAVHDIDSLVHAINTASAFSGTTNPSPLFSAPLAPHAGKDDLTAPQREAWHHVPFALSDDGVLISTAFLDVGHGNIAVIGACGSGKTNLLLCCASRLYESGRCTIRFTRKTNSEWTTDDGRISPQHERTIWFVDDADELLSPFAAMPEADKLKTALADPSVTVIAAVEKPQSTLLERCLTRVAFPCGERATDVMMGIPSAVLDGFGVDDYAIAGRGVFIQQARACPVQCAEFQGF</sequence>
<keyword evidence="2 3" id="KW-0067">ATP-binding</keyword>
<evidence type="ECO:0000256" key="3">
    <source>
        <dbReference type="PROSITE-ProRule" id="PRU00289"/>
    </source>
</evidence>
<dbReference type="Proteomes" id="UP000193179">
    <property type="component" value="Chromosome"/>
</dbReference>
<reference evidence="12" key="1">
    <citation type="journal article" date="2016" name="Sci. Rep.">
        <title>Evaluation of genetic diversity among strains of the human gut commensal Bifidobacterium adolescentis.</title>
        <authorList>
            <person name="Duranti S."/>
            <person name="Milani C."/>
            <person name="Lugli G.A."/>
            <person name="Mancabelli L."/>
            <person name="Turroni F."/>
            <person name="Ferrario C."/>
            <person name="Mangifesta M."/>
            <person name="Viappiani A."/>
            <person name="Sanchez B."/>
            <person name="Margolles A."/>
            <person name="van Sinderen D."/>
            <person name="Ventura M."/>
        </authorList>
    </citation>
    <scope>NUCLEOTIDE SEQUENCE</scope>
    <source>
        <strain evidence="12">703B</strain>
    </source>
</reference>
<dbReference type="Proteomes" id="UP000470926">
    <property type="component" value="Unassembled WGS sequence"/>
</dbReference>
<feature type="binding site" evidence="3">
    <location>
        <begin position="155"/>
        <end position="162"/>
    </location>
    <ligand>
        <name>ATP</name>
        <dbReference type="ChEBI" id="CHEBI:30616"/>
    </ligand>
</feature>
<protein>
    <submittedName>
        <fullName evidence="7">Chromosome partitioning protein ParA</fullName>
    </submittedName>
    <submittedName>
        <fullName evidence="9">FtsK/SpoIIIE domain-containing protein</fullName>
    </submittedName>
</protein>
<dbReference type="EMBL" id="JANFYM010000002">
    <property type="protein sequence ID" value="MCQ4792527.1"/>
    <property type="molecule type" value="Genomic_DNA"/>
</dbReference>
<dbReference type="EMBL" id="CP133648">
    <property type="protein sequence ID" value="WNE86007.1"/>
    <property type="molecule type" value="Genomic_DNA"/>
</dbReference>
<feature type="transmembrane region" description="Helical" evidence="4">
    <location>
        <begin position="12"/>
        <end position="33"/>
    </location>
</feature>
<evidence type="ECO:0000313" key="9">
    <source>
        <dbReference type="EMBL" id="MCQ4792527.1"/>
    </source>
</evidence>
<dbReference type="KEGG" id="badl:BADO_0700"/>
<feature type="transmembrane region" description="Helical" evidence="4">
    <location>
        <begin position="39"/>
        <end position="61"/>
    </location>
</feature>
<dbReference type="AlphaFoldDB" id="A0A076JNC6"/>
<dbReference type="Proteomes" id="UP000470200">
    <property type="component" value="Unassembled WGS sequence"/>
</dbReference>
<evidence type="ECO:0000313" key="17">
    <source>
        <dbReference type="Proteomes" id="UP000470926"/>
    </source>
</evidence>
<dbReference type="Gene3D" id="3.40.50.300">
    <property type="entry name" value="P-loop containing nucleotide triphosphate hydrolases"/>
    <property type="match status" value="1"/>
</dbReference>
<dbReference type="GO" id="GO:0005524">
    <property type="term" value="F:ATP binding"/>
    <property type="evidence" value="ECO:0007669"/>
    <property type="project" value="UniProtKB-UniRule"/>
</dbReference>
<evidence type="ECO:0000256" key="2">
    <source>
        <dbReference type="ARBA" id="ARBA00022840"/>
    </source>
</evidence>
<dbReference type="Proteomes" id="UP001206013">
    <property type="component" value="Unassembled WGS sequence"/>
</dbReference>
<evidence type="ECO:0000313" key="6">
    <source>
        <dbReference type="EMBL" id="KAB5747657.1"/>
    </source>
</evidence>